<dbReference type="Gene3D" id="1.20.140.150">
    <property type="match status" value="1"/>
</dbReference>
<dbReference type="InterPro" id="IPR004031">
    <property type="entry name" value="PMP22/EMP/MP20/Claudin"/>
</dbReference>
<accession>A0A3B4CU73</accession>
<keyword evidence="4" id="KW-1003">Cell membrane</keyword>
<reference evidence="12" key="3">
    <citation type="submission" date="2025-09" db="UniProtKB">
        <authorList>
            <consortium name="Ensembl"/>
        </authorList>
    </citation>
    <scope>IDENTIFICATION</scope>
</reference>
<evidence type="ECO:0000256" key="1">
    <source>
        <dbReference type="ARBA" id="ARBA00004651"/>
    </source>
</evidence>
<sequence>MSFSLSTMRLEVLQFIAGFCGALGSVFLLLSLGTDYWLLASESCDPGDKITTRLRRSTTEDGLQEHQDGPKHVVLAYHEGVFWRCSYVKEIDREEDSMLDFWITNQPSEKICTPAYLSQTPLLKNPTQIPEHDFPLKPNPLAFWCIMSVLGLTMVTLGVFVTICGIPTASRRLYEAGGALFITGGLLIFLVVGTFAAWVQGSSTLEQYVLQRRLSACPSLHLSVHYGLSFMLAPAASFFCLLCGLLILLMQTASRAEKLSFYVLIF</sequence>
<evidence type="ECO:0000256" key="10">
    <source>
        <dbReference type="ARBA" id="ARBA00023180"/>
    </source>
</evidence>
<keyword evidence="10" id="KW-0325">Glycoprotein</keyword>
<feature type="transmembrane region" description="Helical" evidence="11">
    <location>
        <begin position="178"/>
        <end position="199"/>
    </location>
</feature>
<evidence type="ECO:0000256" key="2">
    <source>
        <dbReference type="ARBA" id="ARBA00006418"/>
    </source>
</evidence>
<evidence type="ECO:0000256" key="9">
    <source>
        <dbReference type="ARBA" id="ARBA00023136"/>
    </source>
</evidence>
<evidence type="ECO:0000313" key="13">
    <source>
        <dbReference type="Proteomes" id="UP001501920"/>
    </source>
</evidence>
<comment type="similarity">
    <text evidence="2">Belongs to the TMEM182 family.</text>
</comment>
<keyword evidence="7" id="KW-0732">Signal</keyword>
<keyword evidence="6 11" id="KW-0812">Transmembrane</keyword>
<dbReference type="InterPro" id="IPR026763">
    <property type="entry name" value="TMEM182"/>
</dbReference>
<organism evidence="12 13">
    <name type="scientific">Pygocentrus nattereri</name>
    <name type="common">Red-bellied piranha</name>
    <dbReference type="NCBI Taxonomy" id="42514"/>
    <lineage>
        <taxon>Eukaryota</taxon>
        <taxon>Metazoa</taxon>
        <taxon>Chordata</taxon>
        <taxon>Craniata</taxon>
        <taxon>Vertebrata</taxon>
        <taxon>Euteleostomi</taxon>
        <taxon>Actinopterygii</taxon>
        <taxon>Neopterygii</taxon>
        <taxon>Teleostei</taxon>
        <taxon>Ostariophysi</taxon>
        <taxon>Characiformes</taxon>
        <taxon>Characoidei</taxon>
        <taxon>Pygocentrus</taxon>
    </lineage>
</organism>
<reference evidence="12 13" key="1">
    <citation type="submission" date="2020-10" db="EMBL/GenBank/DDBJ databases">
        <title>Pygocentrus nattereri (red-bellied piranha) genome, fPygNat1, primary haplotype.</title>
        <authorList>
            <person name="Myers G."/>
            <person name="Meyer A."/>
            <person name="Karagic N."/>
            <person name="Pippel M."/>
            <person name="Winkler S."/>
            <person name="Tracey A."/>
            <person name="Wood J."/>
            <person name="Formenti G."/>
            <person name="Howe K."/>
            <person name="Fedrigo O."/>
            <person name="Jarvis E.D."/>
        </authorList>
    </citation>
    <scope>NUCLEOTIDE SEQUENCE [LARGE SCALE GENOMIC DNA]</scope>
</reference>
<dbReference type="Pfam" id="PF13903">
    <property type="entry name" value="Claudin_2"/>
    <property type="match status" value="1"/>
</dbReference>
<feature type="transmembrane region" description="Helical" evidence="11">
    <location>
        <begin position="12"/>
        <end position="32"/>
    </location>
</feature>
<keyword evidence="9 11" id="KW-0472">Membrane</keyword>
<dbReference type="PANTHER" id="PTHR32012:SF0">
    <property type="entry name" value="TRANSMEMBRANE PROTEIN 182"/>
    <property type="match status" value="1"/>
</dbReference>
<proteinExistence type="inferred from homology"/>
<feature type="transmembrane region" description="Helical" evidence="11">
    <location>
        <begin position="228"/>
        <end position="249"/>
    </location>
</feature>
<evidence type="ECO:0000256" key="5">
    <source>
        <dbReference type="ARBA" id="ARBA00022541"/>
    </source>
</evidence>
<evidence type="ECO:0000256" key="8">
    <source>
        <dbReference type="ARBA" id="ARBA00022989"/>
    </source>
</evidence>
<keyword evidence="13" id="KW-1185">Reference proteome</keyword>
<feature type="transmembrane region" description="Helical" evidence="11">
    <location>
        <begin position="141"/>
        <end position="166"/>
    </location>
</feature>
<dbReference type="GeneTree" id="ENSGT00390000017581"/>
<dbReference type="AlphaFoldDB" id="A0A3B4CU73"/>
<comment type="subcellular location">
    <subcellularLocation>
        <location evidence="1">Cell membrane</location>
        <topology evidence="1">Multi-pass membrane protein</topology>
    </subcellularLocation>
</comment>
<dbReference type="PANTHER" id="PTHR32012">
    <property type="entry name" value="TRANSMEMBRANE PROTEIN 182-RELATED"/>
    <property type="match status" value="1"/>
</dbReference>
<evidence type="ECO:0000256" key="3">
    <source>
        <dbReference type="ARBA" id="ARBA00014600"/>
    </source>
</evidence>
<protein>
    <recommendedName>
        <fullName evidence="3">Transmembrane protein 182</fullName>
    </recommendedName>
</protein>
<keyword evidence="8 11" id="KW-1133">Transmembrane helix</keyword>
<dbReference type="OMA" id="REDDMMW"/>
<reference evidence="12" key="2">
    <citation type="submission" date="2025-08" db="UniProtKB">
        <authorList>
            <consortium name="Ensembl"/>
        </authorList>
    </citation>
    <scope>IDENTIFICATION</scope>
</reference>
<dbReference type="Proteomes" id="UP001501920">
    <property type="component" value="Chromosome 30"/>
</dbReference>
<keyword evidence="5" id="KW-0517">Myogenesis</keyword>
<dbReference type="GO" id="GO:0007517">
    <property type="term" value="P:muscle organ development"/>
    <property type="evidence" value="ECO:0007669"/>
    <property type="project" value="UniProtKB-KW"/>
</dbReference>
<evidence type="ECO:0000256" key="6">
    <source>
        <dbReference type="ARBA" id="ARBA00022692"/>
    </source>
</evidence>
<evidence type="ECO:0000313" key="12">
    <source>
        <dbReference type="Ensembl" id="ENSPNAP00000014296.2"/>
    </source>
</evidence>
<evidence type="ECO:0000256" key="4">
    <source>
        <dbReference type="ARBA" id="ARBA00022475"/>
    </source>
</evidence>
<dbReference type="GO" id="GO:0005886">
    <property type="term" value="C:plasma membrane"/>
    <property type="evidence" value="ECO:0007669"/>
    <property type="project" value="UniProtKB-SubCell"/>
</dbReference>
<evidence type="ECO:0000256" key="7">
    <source>
        <dbReference type="ARBA" id="ARBA00022729"/>
    </source>
</evidence>
<name>A0A3B4CU73_PYGNA</name>
<dbReference type="Ensembl" id="ENSPNAT00000022146.2">
    <property type="protein sequence ID" value="ENSPNAP00000014296.2"/>
    <property type="gene ID" value="ENSPNAG00000020241.2"/>
</dbReference>
<evidence type="ECO:0000256" key="11">
    <source>
        <dbReference type="SAM" id="Phobius"/>
    </source>
</evidence>